<dbReference type="Proteomes" id="UP001230649">
    <property type="component" value="Unassembled WGS sequence"/>
</dbReference>
<proteinExistence type="predicted"/>
<reference evidence="1" key="1">
    <citation type="submission" date="2023-04" db="EMBL/GenBank/DDBJ databases">
        <title>Draft Genome sequencing of Naganishia species isolated from polar environments using Oxford Nanopore Technology.</title>
        <authorList>
            <person name="Leo P."/>
            <person name="Venkateswaran K."/>
        </authorList>
    </citation>
    <scope>NUCLEOTIDE SEQUENCE</scope>
    <source>
        <strain evidence="1">MNA-CCFEE 5262</strain>
    </source>
</reference>
<accession>A0ACC2WUZ2</accession>
<sequence length="944" mass="106718">MSLAEEPMAVEAPVAGGTSTAELAHLPKVDLREPQRTCIAHRGGSSRNRCRRRDARARHKKAKVEATNGTFSKKKNIVESEDEDEDVAMKDNDSEDEKPLTKTARASAPVSAKQEPESSSEEDIPLASTNGVSKPPTVDESDLSEDEKLLAKTTRRTASTKPTVKSEKTGSSDLSDQEDEAQESSDEDVPLAKKTKKAAAGKKAPAKAAEKKAAEPKKARGRAKKEESDSEDEKPLKARVKGKAAAKAEVKDEKPKGRKKKTEAACLEIDNKHFQTSEQQEEDDDAGFAELTFSILGLQYKWWEAQAEGDGSSKWTTLEHNGVLFPPAYQPLPKNIRMKYDGKAVTLSEEAEEVAGFFAALLETDHAADKTFRKNFFEDWLKVLKEHPSADSAQIKDLEKCDFRPMYEYLEIQKDKKKSLTAAEKKRIKAERDELEKPYLFATIDGRKEKIGNFRVEPPGLFRGRGEHPKKGRFKYRLRPEDIVINIGADAAVPTPNIDGNWKSIQHDNTVTWLAHWKENINGNSKYVFLSAGSTWKGQSDRQKFEKARELQKHVDRIRKDYTADLKSKIMADRQRATAMYLIDKLALRAGNEKGEDEADTVGCCSLRLEHVTLLPKDDEHPVDRIALSFLGKDSILYEQVVGVDAQVFKNIKIFKAEPKTQEDDLFDRLTTSSLNKHLGSYMPGLTAKVFRTYNASWTFQEQLEHTPKNGTVQEKIAAYNKANKDVAILCNHQKTVSKTHAASMEKLGDKLLGMKYQRMRLRYQLFNLDAKQKKKHPELAEDESDLEDEFFERHEKALLDTAIEKATKKFERDNAKAIENKEEPQPESALKEKIKEFKAENTKVIKERKAKKVDVGKADVDKILTQIKKMDERIDAFKVSLEDRESNKTVALGTSKINYIDPRLTVAWAKKHNVPLEKLFSKTLLTKFPWAVAEIESDPDWRF</sequence>
<evidence type="ECO:0000313" key="2">
    <source>
        <dbReference type="Proteomes" id="UP001230649"/>
    </source>
</evidence>
<gene>
    <name evidence="1" type="ORF">QFC20_001103</name>
</gene>
<name>A0ACC2WUZ2_9TREE</name>
<evidence type="ECO:0000313" key="1">
    <source>
        <dbReference type="EMBL" id="KAJ9115236.1"/>
    </source>
</evidence>
<keyword evidence="2" id="KW-1185">Reference proteome</keyword>
<protein>
    <submittedName>
        <fullName evidence="1">Uncharacterized protein</fullName>
    </submittedName>
</protein>
<organism evidence="1 2">
    <name type="scientific">Naganishia adeliensis</name>
    <dbReference type="NCBI Taxonomy" id="92952"/>
    <lineage>
        <taxon>Eukaryota</taxon>
        <taxon>Fungi</taxon>
        <taxon>Dikarya</taxon>
        <taxon>Basidiomycota</taxon>
        <taxon>Agaricomycotina</taxon>
        <taxon>Tremellomycetes</taxon>
        <taxon>Filobasidiales</taxon>
        <taxon>Filobasidiaceae</taxon>
        <taxon>Naganishia</taxon>
    </lineage>
</organism>
<dbReference type="EMBL" id="JASBWS010000006">
    <property type="protein sequence ID" value="KAJ9115236.1"/>
    <property type="molecule type" value="Genomic_DNA"/>
</dbReference>
<comment type="caution">
    <text evidence="1">The sequence shown here is derived from an EMBL/GenBank/DDBJ whole genome shotgun (WGS) entry which is preliminary data.</text>
</comment>